<dbReference type="InterPro" id="IPR009430">
    <property type="entry name" value="GvpL/GvpF"/>
</dbReference>
<gene>
    <name evidence="4" type="ORF">ASJ81_18910</name>
</gene>
<evidence type="ECO:0000256" key="1">
    <source>
        <dbReference type="ARBA" id="ARBA00022987"/>
    </source>
</evidence>
<name>A0A2A2HUC9_9EURY</name>
<keyword evidence="1" id="KW-0304">Gas vesicle</keyword>
<dbReference type="EMBL" id="LMVP01000129">
    <property type="protein sequence ID" value="PAV13089.1"/>
    <property type="molecule type" value="Genomic_DNA"/>
</dbReference>
<dbReference type="Pfam" id="PF06386">
    <property type="entry name" value="GvpL_GvpF"/>
    <property type="match status" value="2"/>
</dbReference>
<evidence type="ECO:0000256" key="2">
    <source>
        <dbReference type="ARBA" id="ARBA00035108"/>
    </source>
</evidence>
<protein>
    <recommendedName>
        <fullName evidence="6">Protein gvpF</fullName>
    </recommendedName>
</protein>
<keyword evidence="5" id="KW-1185">Reference proteome</keyword>
<comment type="similarity">
    <text evidence="3">Belongs to the gas vesicle GvpF/GvpL family.</text>
</comment>
<sequence>MSKDGESGRYVYCIIKAQEEKISFGNIGFQGKEVYTTKYKEFSPVLSDIIFKKFDVEDEEDVKTHSNVINEVMKEHSVIPVAYGMVFKNKKLVEMSMKYGYKAMKKAMKIVDNRVELGVKVILPKDFDRNEQKLDQCKSEFTERLKQVSFDSKNLILFSERLLMNASFLVEADKVQTFSDEVEQLRSKYDSFKFQYSGPWSPYNFVDIHILSKQKGGFR</sequence>
<evidence type="ECO:0000313" key="5">
    <source>
        <dbReference type="Proteomes" id="UP000218164"/>
    </source>
</evidence>
<dbReference type="PANTHER" id="PTHR36852">
    <property type="entry name" value="PROTEIN GVPL 2"/>
    <property type="match status" value="1"/>
</dbReference>
<dbReference type="PANTHER" id="PTHR36852:SF1">
    <property type="entry name" value="PROTEIN GVPL 2"/>
    <property type="match status" value="1"/>
</dbReference>
<dbReference type="Proteomes" id="UP000218164">
    <property type="component" value="Unassembled WGS sequence"/>
</dbReference>
<dbReference type="GO" id="GO:0031411">
    <property type="term" value="C:gas vesicle"/>
    <property type="evidence" value="ECO:0007669"/>
    <property type="project" value="UniProtKB-SubCell"/>
</dbReference>
<proteinExistence type="inferred from homology"/>
<dbReference type="GO" id="GO:0031412">
    <property type="term" value="P:gas vesicle organization"/>
    <property type="evidence" value="ECO:0007669"/>
    <property type="project" value="InterPro"/>
</dbReference>
<dbReference type="AlphaFoldDB" id="A0A2A2HUC9"/>
<organism evidence="4 5">
    <name type="scientific">Methanosarcina spelaei</name>
    <dbReference type="NCBI Taxonomy" id="1036679"/>
    <lineage>
        <taxon>Archaea</taxon>
        <taxon>Methanobacteriati</taxon>
        <taxon>Methanobacteriota</taxon>
        <taxon>Stenosarchaea group</taxon>
        <taxon>Methanomicrobia</taxon>
        <taxon>Methanosarcinales</taxon>
        <taxon>Methanosarcinaceae</taxon>
        <taxon>Methanosarcina</taxon>
    </lineage>
</organism>
<evidence type="ECO:0000256" key="3">
    <source>
        <dbReference type="ARBA" id="ARBA00035643"/>
    </source>
</evidence>
<comment type="subcellular location">
    <subcellularLocation>
        <location evidence="2">Gas vesicle</location>
    </subcellularLocation>
</comment>
<comment type="caution">
    <text evidence="4">The sequence shown here is derived from an EMBL/GenBank/DDBJ whole genome shotgun (WGS) entry which is preliminary data.</text>
</comment>
<accession>A0A2A2HUC9</accession>
<evidence type="ECO:0008006" key="6">
    <source>
        <dbReference type="Google" id="ProtNLM"/>
    </source>
</evidence>
<dbReference type="RefSeq" id="WP_095644081.1">
    <property type="nucleotide sequence ID" value="NZ_LMVP01000129.1"/>
</dbReference>
<evidence type="ECO:0000313" key="4">
    <source>
        <dbReference type="EMBL" id="PAV13089.1"/>
    </source>
</evidence>
<dbReference type="OrthoDB" id="130966at2157"/>
<reference evidence="4 5" key="1">
    <citation type="journal article" date="2017" name="BMC Genomics">
        <title>Genomic analysis of methanogenic archaea reveals a shift towards energy conservation.</title>
        <authorList>
            <person name="Gilmore S.P."/>
            <person name="Henske J.K."/>
            <person name="Sexton J.A."/>
            <person name="Solomon K.V."/>
            <person name="Seppala S."/>
            <person name="Yoo J.I."/>
            <person name="Huyett L.M."/>
            <person name="Pressman A."/>
            <person name="Cogan J.Z."/>
            <person name="Kivenson V."/>
            <person name="Peng X."/>
            <person name="Tan Y."/>
            <person name="Valentine D.L."/>
            <person name="O'Malley M.A."/>
        </authorList>
    </citation>
    <scope>NUCLEOTIDE SEQUENCE [LARGE SCALE GENOMIC DNA]</scope>
    <source>
        <strain evidence="4 5">MC-15</strain>
    </source>
</reference>